<evidence type="ECO:0000313" key="1">
    <source>
        <dbReference type="EMBL" id="MBX7291137.1"/>
    </source>
</evidence>
<protein>
    <submittedName>
        <fullName evidence="1">DUF3785 domain-containing protein</fullName>
    </submittedName>
</protein>
<gene>
    <name evidence="1" type="ORF">K4H94_08880</name>
</gene>
<name>A0ABD4RI54_9CLOT</name>
<dbReference type="EMBL" id="JAIFTX010000018">
    <property type="protein sequence ID" value="MBX7291137.1"/>
    <property type="molecule type" value="Genomic_DNA"/>
</dbReference>
<proteinExistence type="predicted"/>
<accession>A0ABD4RI54</accession>
<organism evidence="1 2">
    <name type="scientific">Clostridium chauvoei</name>
    <dbReference type="NCBI Taxonomy" id="46867"/>
    <lineage>
        <taxon>Bacteria</taxon>
        <taxon>Bacillati</taxon>
        <taxon>Bacillota</taxon>
        <taxon>Clostridia</taxon>
        <taxon>Eubacteriales</taxon>
        <taxon>Clostridiaceae</taxon>
        <taxon>Clostridium</taxon>
    </lineage>
</organism>
<dbReference type="Proteomes" id="UP000775179">
    <property type="component" value="Unassembled WGS sequence"/>
</dbReference>
<comment type="caution">
    <text evidence="1">The sequence shown here is derived from an EMBL/GenBank/DDBJ whole genome shotgun (WGS) entry which is preliminary data.</text>
</comment>
<dbReference type="InterPro" id="IPR024210">
    <property type="entry name" value="DUF3785"/>
</dbReference>
<sequence>MIYKFNFDGKEYELKEDNLDYFINDEEFELEGIDANKVLELLSNSKEVEFERAYYETCCEECRAGKAEKKKVFDFLEFFFYAYAKDGKFITSSIDDDYEGKSFTKLYREGKVDCNYIVTVIVCKNCGTYSIEIEEFEL</sequence>
<dbReference type="GeneID" id="66301082"/>
<dbReference type="AlphaFoldDB" id="A0ABD4RI54"/>
<evidence type="ECO:0000313" key="2">
    <source>
        <dbReference type="Proteomes" id="UP000775179"/>
    </source>
</evidence>
<dbReference type="Pfam" id="PF12653">
    <property type="entry name" value="DUF3785"/>
    <property type="match status" value="1"/>
</dbReference>
<dbReference type="RefSeq" id="WP_021875069.1">
    <property type="nucleotide sequence ID" value="NZ_CP018624.1"/>
</dbReference>
<reference evidence="1 2" key="1">
    <citation type="submission" date="2021-08" db="EMBL/GenBank/DDBJ databases">
        <title>Genome sequence analysis of Clostridium chauvoei strains of European origin and evaluation of typing options for outbreak investigations.</title>
        <authorList>
            <person name="Abdel-Glil M."/>
            <person name="Thomas P."/>
            <person name="Seyboldt C."/>
        </authorList>
    </citation>
    <scope>NUCLEOTIDE SEQUENCE [LARGE SCALE GENOMIC DNA]</scope>
    <source>
        <strain evidence="1 2">S0260-09</strain>
    </source>
</reference>